<reference evidence="1 2" key="1">
    <citation type="submission" date="2014-12" db="EMBL/GenBank/DDBJ databases">
        <title>Reclassification of Actinobacillus muris as Muribacter muris.</title>
        <authorList>
            <person name="Christensen H."/>
            <person name="Nicklas W."/>
            <person name="Bisgaard M."/>
        </authorList>
    </citation>
    <scope>NUCLEOTIDE SEQUENCE [LARGE SCALE GENOMIC DNA]</scope>
    <source>
        <strain evidence="1 2">Ackerman80-443D</strain>
    </source>
</reference>
<keyword evidence="2" id="KW-1185">Reference proteome</keyword>
<dbReference type="STRING" id="67855.RO21_10850"/>
<comment type="caution">
    <text evidence="1">The sequence shown here is derived from an EMBL/GenBank/DDBJ whole genome shotgun (WGS) entry which is preliminary data.</text>
</comment>
<dbReference type="AlphaFoldDB" id="A0A0J5P4J2"/>
<sequence length="155" mass="17277">MYITVADLAKTFSYSALVKLSNDEHTAAEINESVVEQAIQIASERIDAALRGRYRLPLTQVPTVINGYCLTLARYWLYARRPESKMPETVKDTYTQAIKELEQIANGKLHLGIAGFSESNTTTDSQAVQDSYGDLLADSGEYRVKSANRMNTEGY</sequence>
<evidence type="ECO:0000313" key="1">
    <source>
        <dbReference type="EMBL" id="KMK50610.1"/>
    </source>
</evidence>
<evidence type="ECO:0000313" key="2">
    <source>
        <dbReference type="Proteomes" id="UP000036270"/>
    </source>
</evidence>
<protein>
    <recommendedName>
        <fullName evidence="3">DUF1320 domain-containing protein</fullName>
    </recommendedName>
</protein>
<evidence type="ECO:0008006" key="3">
    <source>
        <dbReference type="Google" id="ProtNLM"/>
    </source>
</evidence>
<dbReference type="PATRIC" id="fig|67855.3.peg.2392"/>
<dbReference type="Proteomes" id="UP000036270">
    <property type="component" value="Unassembled WGS sequence"/>
</dbReference>
<organism evidence="1 2">
    <name type="scientific">Muribacter muris</name>
    <dbReference type="NCBI Taxonomy" id="67855"/>
    <lineage>
        <taxon>Bacteria</taxon>
        <taxon>Pseudomonadati</taxon>
        <taxon>Pseudomonadota</taxon>
        <taxon>Gammaproteobacteria</taxon>
        <taxon>Pasteurellales</taxon>
        <taxon>Pasteurellaceae</taxon>
        <taxon>Muribacter</taxon>
    </lineage>
</organism>
<proteinExistence type="predicted"/>
<name>A0A0J5P4J2_9PAST</name>
<dbReference type="EMBL" id="JWIZ01000084">
    <property type="protein sequence ID" value="KMK50610.1"/>
    <property type="molecule type" value="Genomic_DNA"/>
</dbReference>
<gene>
    <name evidence="1" type="ORF">RO21_10850</name>
</gene>
<dbReference type="InterPro" id="IPR009752">
    <property type="entry name" value="Phage_Mu_GpJ"/>
</dbReference>
<accession>A0A0J5P4J2</accession>
<dbReference type="Pfam" id="PF07030">
    <property type="entry name" value="Phage_Mu_Gp36"/>
    <property type="match status" value="1"/>
</dbReference>